<dbReference type="PANTHER" id="PTHR48041">
    <property type="entry name" value="ABC TRANSPORTER G FAMILY MEMBER 28"/>
    <property type="match status" value="1"/>
</dbReference>
<organism evidence="9 10">
    <name type="scientific">Leptotrombidium deliense</name>
    <dbReference type="NCBI Taxonomy" id="299467"/>
    <lineage>
        <taxon>Eukaryota</taxon>
        <taxon>Metazoa</taxon>
        <taxon>Ecdysozoa</taxon>
        <taxon>Arthropoda</taxon>
        <taxon>Chelicerata</taxon>
        <taxon>Arachnida</taxon>
        <taxon>Acari</taxon>
        <taxon>Acariformes</taxon>
        <taxon>Trombidiformes</taxon>
        <taxon>Prostigmata</taxon>
        <taxon>Anystina</taxon>
        <taxon>Parasitengona</taxon>
        <taxon>Trombiculoidea</taxon>
        <taxon>Trombiculidae</taxon>
        <taxon>Leptotrombidium</taxon>
    </lineage>
</organism>
<dbReference type="Pfam" id="PF19055">
    <property type="entry name" value="ABC2_membrane_7"/>
    <property type="match status" value="1"/>
</dbReference>
<dbReference type="Pfam" id="PF00005">
    <property type="entry name" value="ABC_tran"/>
    <property type="match status" value="1"/>
</dbReference>
<reference evidence="9 10" key="1">
    <citation type="journal article" date="2018" name="Gigascience">
        <title>Genomes of trombidid mites reveal novel predicted allergens and laterally-transferred genes associated with secondary metabolism.</title>
        <authorList>
            <person name="Dong X."/>
            <person name="Chaisiri K."/>
            <person name="Xia D."/>
            <person name="Armstrong S.D."/>
            <person name="Fang Y."/>
            <person name="Donnelly M.J."/>
            <person name="Kadowaki T."/>
            <person name="McGarry J.W."/>
            <person name="Darby A.C."/>
            <person name="Makepeace B.L."/>
        </authorList>
    </citation>
    <scope>NUCLEOTIDE SEQUENCE [LARGE SCALE GENOMIC DNA]</scope>
    <source>
        <strain evidence="9">UoL-UT</strain>
    </source>
</reference>
<dbReference type="Proteomes" id="UP000288716">
    <property type="component" value="Unassembled WGS sequence"/>
</dbReference>
<protein>
    <submittedName>
        <fullName evidence="9">Protein white-like protein</fullName>
    </submittedName>
</protein>
<dbReference type="GO" id="GO:0005886">
    <property type="term" value="C:plasma membrane"/>
    <property type="evidence" value="ECO:0007669"/>
    <property type="project" value="TreeGrafter"/>
</dbReference>
<name>A0A443RYM0_9ACAR</name>
<evidence type="ECO:0000259" key="8">
    <source>
        <dbReference type="Pfam" id="PF19055"/>
    </source>
</evidence>
<dbReference type="VEuPathDB" id="VectorBase:LDEU011599"/>
<proteinExistence type="inferred from homology"/>
<evidence type="ECO:0000256" key="2">
    <source>
        <dbReference type="ARBA" id="ARBA00005814"/>
    </source>
</evidence>
<evidence type="ECO:0000313" key="10">
    <source>
        <dbReference type="Proteomes" id="UP000288716"/>
    </source>
</evidence>
<keyword evidence="10" id="KW-1185">Reference proteome</keyword>
<dbReference type="Gene3D" id="3.40.50.300">
    <property type="entry name" value="P-loop containing nucleotide triphosphate hydrolases"/>
    <property type="match status" value="1"/>
</dbReference>
<dbReference type="OrthoDB" id="6496307at2759"/>
<keyword evidence="5" id="KW-1133">Transmembrane helix</keyword>
<gene>
    <name evidence="9" type="ORF">B4U80_08819</name>
</gene>
<dbReference type="EMBL" id="NCKV01017512">
    <property type="protein sequence ID" value="RWS20441.1"/>
    <property type="molecule type" value="Genomic_DNA"/>
</dbReference>
<keyword evidence="6" id="KW-0472">Membrane</keyword>
<evidence type="ECO:0000259" key="7">
    <source>
        <dbReference type="Pfam" id="PF00005"/>
    </source>
</evidence>
<evidence type="ECO:0000256" key="6">
    <source>
        <dbReference type="ARBA" id="ARBA00023136"/>
    </source>
</evidence>
<sequence length="244" mass="27959">GILRLSGGYHQRQITDRINELVKELELQKCLNVYIGGLRRKGISGGEKKRVAVASEIIGCPPVLFLDEPTSGLDLHIAEKIVTLLRKLCAGGSTIICTIHQPSSQMFHQFDDLLLLSEGRVAFLGTLSDAQTFFERQGADIPLRYNPIDVYIEMLAIDSNDYHNCIERSEEICYAFESSEFRELIYIDRKPVKLNALDFRSSCWTQFTVVMKRTFNNNWREKMYGISLIQDFVNCGVRLFCTFW</sequence>
<dbReference type="STRING" id="299467.A0A443RYM0"/>
<dbReference type="GO" id="GO:0016887">
    <property type="term" value="F:ATP hydrolysis activity"/>
    <property type="evidence" value="ECO:0007669"/>
    <property type="project" value="InterPro"/>
</dbReference>
<evidence type="ECO:0000256" key="1">
    <source>
        <dbReference type="ARBA" id="ARBA00004141"/>
    </source>
</evidence>
<dbReference type="InterPro" id="IPR003439">
    <property type="entry name" value="ABC_transporter-like_ATP-bd"/>
</dbReference>
<comment type="similarity">
    <text evidence="2">Belongs to the ABC transporter superfamily. ABCG family. Eye pigment precursor importer (TC 3.A.1.204) subfamily.</text>
</comment>
<keyword evidence="3" id="KW-0813">Transport</keyword>
<dbReference type="InterPro" id="IPR027417">
    <property type="entry name" value="P-loop_NTPase"/>
</dbReference>
<dbReference type="SUPFAM" id="SSF52540">
    <property type="entry name" value="P-loop containing nucleoside triphosphate hydrolases"/>
    <property type="match status" value="1"/>
</dbReference>
<dbReference type="InterPro" id="IPR050352">
    <property type="entry name" value="ABCG_transporters"/>
</dbReference>
<feature type="non-terminal residue" evidence="9">
    <location>
        <position position="1"/>
    </location>
</feature>
<evidence type="ECO:0000256" key="5">
    <source>
        <dbReference type="ARBA" id="ARBA00022989"/>
    </source>
</evidence>
<dbReference type="InterPro" id="IPR043926">
    <property type="entry name" value="ABCG_dom"/>
</dbReference>
<dbReference type="GO" id="GO:0140359">
    <property type="term" value="F:ABC-type transporter activity"/>
    <property type="evidence" value="ECO:0007669"/>
    <property type="project" value="InterPro"/>
</dbReference>
<comment type="subcellular location">
    <subcellularLocation>
        <location evidence="1">Membrane</location>
        <topology evidence="1">Multi-pass membrane protein</topology>
    </subcellularLocation>
</comment>
<dbReference type="AlphaFoldDB" id="A0A443RYM0"/>
<accession>A0A443RYM0</accession>
<evidence type="ECO:0000256" key="4">
    <source>
        <dbReference type="ARBA" id="ARBA00022692"/>
    </source>
</evidence>
<comment type="caution">
    <text evidence="9">The sequence shown here is derived from an EMBL/GenBank/DDBJ whole genome shotgun (WGS) entry which is preliminary data.</text>
</comment>
<evidence type="ECO:0000256" key="3">
    <source>
        <dbReference type="ARBA" id="ARBA00022448"/>
    </source>
</evidence>
<dbReference type="GO" id="GO:0005524">
    <property type="term" value="F:ATP binding"/>
    <property type="evidence" value="ECO:0007669"/>
    <property type="project" value="InterPro"/>
</dbReference>
<feature type="domain" description="ABC transporter family G" evidence="8">
    <location>
        <begin position="100"/>
        <end position="155"/>
    </location>
</feature>
<dbReference type="PANTHER" id="PTHR48041:SF139">
    <property type="entry name" value="PROTEIN SCARLET"/>
    <property type="match status" value="1"/>
</dbReference>
<feature type="domain" description="ABC transporter" evidence="7">
    <location>
        <begin position="14"/>
        <end position="71"/>
    </location>
</feature>
<evidence type="ECO:0000313" key="9">
    <source>
        <dbReference type="EMBL" id="RWS20441.1"/>
    </source>
</evidence>
<keyword evidence="4" id="KW-0812">Transmembrane</keyword>